<reference evidence="2" key="1">
    <citation type="journal article" date="2021" name="Proc. Natl. Acad. Sci. U.S.A.">
        <title>Three genomes in the algal genus Volvox reveal the fate of a haploid sex-determining region after a transition to homothallism.</title>
        <authorList>
            <person name="Yamamoto K."/>
            <person name="Hamaji T."/>
            <person name="Kawai-Toyooka H."/>
            <person name="Matsuzaki R."/>
            <person name="Takahashi F."/>
            <person name="Nishimura Y."/>
            <person name="Kawachi M."/>
            <person name="Noguchi H."/>
            <person name="Minakuchi Y."/>
            <person name="Umen J.G."/>
            <person name="Toyoda A."/>
            <person name="Nozaki H."/>
        </authorList>
    </citation>
    <scope>NUCLEOTIDE SEQUENCE</scope>
    <source>
        <strain evidence="2">NIES-3785</strain>
    </source>
</reference>
<dbReference type="Proteomes" id="UP000722791">
    <property type="component" value="Unassembled WGS sequence"/>
</dbReference>
<evidence type="ECO:0000313" key="2">
    <source>
        <dbReference type="EMBL" id="GIL97971.1"/>
    </source>
</evidence>
<dbReference type="InterPro" id="IPR001763">
    <property type="entry name" value="Rhodanese-like_dom"/>
</dbReference>
<feature type="non-terminal residue" evidence="2">
    <location>
        <position position="393"/>
    </location>
</feature>
<dbReference type="Gene3D" id="3.40.250.10">
    <property type="entry name" value="Rhodanese-like domain"/>
    <property type="match status" value="1"/>
</dbReference>
<accession>A0A8J4G4Q9</accession>
<name>A0A8J4G4Q9_9CHLO</name>
<protein>
    <recommendedName>
        <fullName evidence="1">Rhodanese domain-containing protein</fullName>
    </recommendedName>
</protein>
<dbReference type="EMBL" id="BNCQ01000005">
    <property type="protein sequence ID" value="GIL97971.1"/>
    <property type="molecule type" value="Genomic_DNA"/>
</dbReference>
<evidence type="ECO:0000313" key="3">
    <source>
        <dbReference type="Proteomes" id="UP000722791"/>
    </source>
</evidence>
<proteinExistence type="predicted"/>
<sequence>FLSLARMMAQVQLMKGASRASVRPARSAVCVFAQQRTQAKSAVPKSLAAGLLASSSFLQSSAARAAEVDQLDTTVETVVGAVKATGEVVKAGISTLQTGVKILKDGYDVAAPIAKQAVDTVAPVVVEAAKKTVELAQPAIEAAAPAISNTVSDVLESTGVDLSAVTNAAGTVGDVAGTAVNAATPVARGVAEALAGSDPLTLGEYALGAVALYYLTPLVFGLFRGYAGEITAAVALDTVVNDPSAVLIDVRAAREKEASGVPDVPGAASSKVLEVEFAALEDKKLRSQLKDPSFIEAQTTALQIASLRRIGTGSKVILLDRYGPQAEAVARELAKKGYSRVYVVTGGFDGRAGWIQSKLQIKPFTATNLTFAAPAFGARTGTTSTRRLPAPRA</sequence>
<dbReference type="AlphaFoldDB" id="A0A8J4G4Q9"/>
<organism evidence="2 3">
    <name type="scientific">Volvox reticuliferus</name>
    <dbReference type="NCBI Taxonomy" id="1737510"/>
    <lineage>
        <taxon>Eukaryota</taxon>
        <taxon>Viridiplantae</taxon>
        <taxon>Chlorophyta</taxon>
        <taxon>core chlorophytes</taxon>
        <taxon>Chlorophyceae</taxon>
        <taxon>CS clade</taxon>
        <taxon>Chlamydomonadales</taxon>
        <taxon>Volvocaceae</taxon>
        <taxon>Volvox</taxon>
    </lineage>
</organism>
<dbReference type="InterPro" id="IPR044690">
    <property type="entry name" value="CAS_plant"/>
</dbReference>
<dbReference type="InterPro" id="IPR036873">
    <property type="entry name" value="Rhodanese-like_dom_sf"/>
</dbReference>
<dbReference type="SUPFAM" id="SSF52821">
    <property type="entry name" value="Rhodanese/Cell cycle control phosphatase"/>
    <property type="match status" value="1"/>
</dbReference>
<feature type="domain" description="Rhodanese" evidence="1">
    <location>
        <begin position="241"/>
        <end position="363"/>
    </location>
</feature>
<dbReference type="PROSITE" id="PS50206">
    <property type="entry name" value="RHODANESE_3"/>
    <property type="match status" value="1"/>
</dbReference>
<dbReference type="GO" id="GO:0090333">
    <property type="term" value="P:regulation of stomatal closure"/>
    <property type="evidence" value="ECO:0007669"/>
    <property type="project" value="InterPro"/>
</dbReference>
<dbReference type="PANTHER" id="PTHR34209:SF1">
    <property type="entry name" value="CALCIUM SENSING RECEPTOR, CHLOROPLASTIC"/>
    <property type="match status" value="1"/>
</dbReference>
<comment type="caution">
    <text evidence="2">The sequence shown here is derived from an EMBL/GenBank/DDBJ whole genome shotgun (WGS) entry which is preliminary data.</text>
</comment>
<evidence type="ECO:0000259" key="1">
    <source>
        <dbReference type="PROSITE" id="PS50206"/>
    </source>
</evidence>
<gene>
    <name evidence="2" type="ORF">Vretimale_3521</name>
</gene>
<dbReference type="GO" id="GO:0009704">
    <property type="term" value="P:de-etiolation"/>
    <property type="evidence" value="ECO:0007669"/>
    <property type="project" value="InterPro"/>
</dbReference>
<dbReference type="GO" id="GO:0071277">
    <property type="term" value="P:cellular response to calcium ion"/>
    <property type="evidence" value="ECO:0007669"/>
    <property type="project" value="InterPro"/>
</dbReference>
<dbReference type="Pfam" id="PF00581">
    <property type="entry name" value="Rhodanese"/>
    <property type="match status" value="1"/>
</dbReference>
<dbReference type="PANTHER" id="PTHR34209">
    <property type="entry name" value="RHODANESE/CELL CYCLE CONTROL PHOSPHATASE SUPERFAMILY PROTEIN"/>
    <property type="match status" value="1"/>
</dbReference>